<dbReference type="CDD" id="cd06257">
    <property type="entry name" value="DnaJ"/>
    <property type="match status" value="1"/>
</dbReference>
<dbReference type="Proteomes" id="UP001162734">
    <property type="component" value="Chromosome"/>
</dbReference>
<dbReference type="InterPro" id="IPR036869">
    <property type="entry name" value="J_dom_sf"/>
</dbReference>
<dbReference type="PANTHER" id="PTHR44873:SF1">
    <property type="entry name" value="DNAJ HOMOLOG SUBFAMILY C MEMBER 30, MITOCHONDRIAL"/>
    <property type="match status" value="1"/>
</dbReference>
<dbReference type="RefSeq" id="WP_248343588.1">
    <property type="nucleotide sequence ID" value="NZ_AP025592.1"/>
</dbReference>
<accession>A0ABM7X5B2</accession>
<dbReference type="InterPro" id="IPR001623">
    <property type="entry name" value="DnaJ_domain"/>
</dbReference>
<keyword evidence="3" id="KW-1185">Reference proteome</keyword>
<dbReference type="Gene3D" id="1.10.287.110">
    <property type="entry name" value="DnaJ domain"/>
    <property type="match status" value="1"/>
</dbReference>
<dbReference type="Gene3D" id="1.25.40.10">
    <property type="entry name" value="Tetratricopeptide repeat domain"/>
    <property type="match status" value="1"/>
</dbReference>
<dbReference type="InterPro" id="IPR053025">
    <property type="entry name" value="Mito_ATP_Synthase-Asso"/>
</dbReference>
<gene>
    <name evidence="2" type="ORF">AMPC_01210</name>
</gene>
<evidence type="ECO:0000313" key="3">
    <source>
        <dbReference type="Proteomes" id="UP001162734"/>
    </source>
</evidence>
<dbReference type="SMART" id="SM00271">
    <property type="entry name" value="DnaJ"/>
    <property type="match status" value="1"/>
</dbReference>
<evidence type="ECO:0000313" key="2">
    <source>
        <dbReference type="EMBL" id="BDG07008.1"/>
    </source>
</evidence>
<organism evidence="2 3">
    <name type="scientific">Anaeromyxobacter paludicola</name>
    <dbReference type="NCBI Taxonomy" id="2918171"/>
    <lineage>
        <taxon>Bacteria</taxon>
        <taxon>Pseudomonadati</taxon>
        <taxon>Myxococcota</taxon>
        <taxon>Myxococcia</taxon>
        <taxon>Myxococcales</taxon>
        <taxon>Cystobacterineae</taxon>
        <taxon>Anaeromyxobacteraceae</taxon>
        <taxon>Anaeromyxobacter</taxon>
    </lineage>
</organism>
<name>A0ABM7X5B2_9BACT</name>
<protein>
    <recommendedName>
        <fullName evidence="1">J domain-containing protein</fullName>
    </recommendedName>
</protein>
<dbReference type="PROSITE" id="PS50076">
    <property type="entry name" value="DNAJ_2"/>
    <property type="match status" value="1"/>
</dbReference>
<reference evidence="3" key="1">
    <citation type="journal article" date="2022" name="Int. J. Syst. Evol. Microbiol.">
        <title>Anaeromyxobacter oryzae sp. nov., Anaeromyxobacter diazotrophicus sp. nov. and Anaeromyxobacter paludicola sp. nov., isolated from paddy soils.</title>
        <authorList>
            <person name="Itoh H."/>
            <person name="Xu Z."/>
            <person name="Mise K."/>
            <person name="Masuda Y."/>
            <person name="Ushijima N."/>
            <person name="Hayakawa C."/>
            <person name="Shiratori Y."/>
            <person name="Senoo K."/>
        </authorList>
    </citation>
    <scope>NUCLEOTIDE SEQUENCE [LARGE SCALE GENOMIC DNA]</scope>
    <source>
        <strain evidence="3">Red630</strain>
    </source>
</reference>
<feature type="domain" description="J" evidence="1">
    <location>
        <begin position="20"/>
        <end position="93"/>
    </location>
</feature>
<evidence type="ECO:0000259" key="1">
    <source>
        <dbReference type="PROSITE" id="PS50076"/>
    </source>
</evidence>
<dbReference type="PRINTS" id="PR00625">
    <property type="entry name" value="JDOMAIN"/>
</dbReference>
<dbReference type="PANTHER" id="PTHR44873">
    <property type="entry name" value="DNAJ HOMOLOG SUBFAMILY C MEMBER 30, MITOCHONDRIAL"/>
    <property type="match status" value="1"/>
</dbReference>
<dbReference type="SUPFAM" id="SSF46565">
    <property type="entry name" value="Chaperone J-domain"/>
    <property type="match status" value="1"/>
</dbReference>
<proteinExistence type="predicted"/>
<sequence>MTPEFRIEVEALAGALDFIDYFGILKLPQSAGLAEVKAAYYRESRAYHPDRFAALPDAELRACIGKIYRRVNEAYTVLRDEKRREKYLADINGPDRDRKLRFTETEEAQLKEEQKRKLEEQFGQTPNGRKLYATALQELAAGRLEAAERALKTALMYEPGNPRFLEQLAAVEKQKPKTDPFRIK</sequence>
<dbReference type="InterPro" id="IPR011990">
    <property type="entry name" value="TPR-like_helical_dom_sf"/>
</dbReference>
<dbReference type="EMBL" id="AP025592">
    <property type="protein sequence ID" value="BDG07008.1"/>
    <property type="molecule type" value="Genomic_DNA"/>
</dbReference>
<dbReference type="Pfam" id="PF00226">
    <property type="entry name" value="DnaJ"/>
    <property type="match status" value="1"/>
</dbReference>